<dbReference type="GO" id="GO:0045936">
    <property type="term" value="P:negative regulation of phosphate metabolic process"/>
    <property type="evidence" value="ECO:0007669"/>
    <property type="project" value="InterPro"/>
</dbReference>
<dbReference type="SUPFAM" id="SSF109755">
    <property type="entry name" value="PhoU-like"/>
    <property type="match status" value="1"/>
</dbReference>
<comment type="function">
    <text evidence="7">Plays a role in the regulation of phosphate uptake.</text>
</comment>
<evidence type="ECO:0000256" key="1">
    <source>
        <dbReference type="ARBA" id="ARBA00004496"/>
    </source>
</evidence>
<comment type="subcellular location">
    <subcellularLocation>
        <location evidence="1 7">Cytoplasm</location>
    </subcellularLocation>
</comment>
<dbReference type="GO" id="GO:0030643">
    <property type="term" value="P:intracellular phosphate ion homeostasis"/>
    <property type="evidence" value="ECO:0007669"/>
    <property type="project" value="InterPro"/>
</dbReference>
<dbReference type="NCBIfam" id="TIGR02135">
    <property type="entry name" value="phoU_full"/>
    <property type="match status" value="1"/>
</dbReference>
<gene>
    <name evidence="9" type="primary">phoU</name>
    <name evidence="9" type="ORF">H9900_04385</name>
</gene>
<dbReference type="AlphaFoldDB" id="A0A9D1PQY0"/>
<keyword evidence="6 7" id="KW-0592">Phosphate transport</keyword>
<dbReference type="PIRSF" id="PIRSF003107">
    <property type="entry name" value="PhoU"/>
    <property type="match status" value="1"/>
</dbReference>
<comment type="similarity">
    <text evidence="2 7">Belongs to the PhoU family.</text>
</comment>
<evidence type="ECO:0000256" key="5">
    <source>
        <dbReference type="ARBA" id="ARBA00022490"/>
    </source>
</evidence>
<dbReference type="Pfam" id="PF01895">
    <property type="entry name" value="PhoU"/>
    <property type="match status" value="2"/>
</dbReference>
<keyword evidence="5 7" id="KW-0963">Cytoplasm</keyword>
<protein>
    <recommendedName>
        <fullName evidence="7">Phosphate-specific transport system accessory protein PhoU</fullName>
    </recommendedName>
</protein>
<dbReference type="EMBL" id="DXIJ01000092">
    <property type="protein sequence ID" value="HIV86030.1"/>
    <property type="molecule type" value="Genomic_DNA"/>
</dbReference>
<dbReference type="GO" id="GO:0006817">
    <property type="term" value="P:phosphate ion transport"/>
    <property type="evidence" value="ECO:0007669"/>
    <property type="project" value="UniProtKB-KW"/>
</dbReference>
<evidence type="ECO:0000313" key="9">
    <source>
        <dbReference type="EMBL" id="HIV86030.1"/>
    </source>
</evidence>
<keyword evidence="4 7" id="KW-0813">Transport</keyword>
<feature type="domain" description="PhoU" evidence="8">
    <location>
        <begin position="118"/>
        <end position="203"/>
    </location>
</feature>
<evidence type="ECO:0000256" key="7">
    <source>
        <dbReference type="PIRNR" id="PIRNR003107"/>
    </source>
</evidence>
<sequence>MRNKFDKQLEVLNKDLIEMGALCENAIDCAVRALLDHDLEVADEAIAIEEEINQVERDIETLCLKLLLKQQPVATDLRLISSALKMITDMERIGDQAADIAEIVMHTEIRGGYNIEHLKKMTKCVSKMVTESVDAFVGRNLDLARDVIARDDEVDALFIAINNDLIKYIKEDTENASTALDLLMVVKYLERIGDHAVNIGEWVEFSITGTHRKNVNLKR</sequence>
<name>A0A9D1PQY0_9FIRM</name>
<evidence type="ECO:0000256" key="4">
    <source>
        <dbReference type="ARBA" id="ARBA00022448"/>
    </source>
</evidence>
<reference evidence="9" key="2">
    <citation type="submission" date="2021-04" db="EMBL/GenBank/DDBJ databases">
        <authorList>
            <person name="Gilroy R."/>
        </authorList>
    </citation>
    <scope>NUCLEOTIDE SEQUENCE</scope>
    <source>
        <strain evidence="9">5790</strain>
    </source>
</reference>
<evidence type="ECO:0000256" key="3">
    <source>
        <dbReference type="ARBA" id="ARBA00011738"/>
    </source>
</evidence>
<dbReference type="InterPro" id="IPR038078">
    <property type="entry name" value="PhoU-like_sf"/>
</dbReference>
<dbReference type="PANTHER" id="PTHR42930">
    <property type="entry name" value="PHOSPHATE-SPECIFIC TRANSPORT SYSTEM ACCESSORY PROTEIN PHOU"/>
    <property type="match status" value="1"/>
</dbReference>
<accession>A0A9D1PQY0</accession>
<evidence type="ECO:0000256" key="6">
    <source>
        <dbReference type="ARBA" id="ARBA00022592"/>
    </source>
</evidence>
<dbReference type="Gene3D" id="1.20.58.220">
    <property type="entry name" value="Phosphate transport system protein phou homolog 2, domain 2"/>
    <property type="match status" value="1"/>
</dbReference>
<evidence type="ECO:0000313" key="10">
    <source>
        <dbReference type="Proteomes" id="UP000824162"/>
    </source>
</evidence>
<proteinExistence type="inferred from homology"/>
<comment type="subunit">
    <text evidence="3 7">Homodimer.</text>
</comment>
<dbReference type="Proteomes" id="UP000824162">
    <property type="component" value="Unassembled WGS sequence"/>
</dbReference>
<comment type="caution">
    <text evidence="9">The sequence shown here is derived from an EMBL/GenBank/DDBJ whole genome shotgun (WGS) entry which is preliminary data.</text>
</comment>
<feature type="domain" description="PhoU" evidence="8">
    <location>
        <begin position="16"/>
        <end position="104"/>
    </location>
</feature>
<reference evidence="9" key="1">
    <citation type="journal article" date="2021" name="PeerJ">
        <title>Extensive microbial diversity within the chicken gut microbiome revealed by metagenomics and culture.</title>
        <authorList>
            <person name="Gilroy R."/>
            <person name="Ravi A."/>
            <person name="Getino M."/>
            <person name="Pursley I."/>
            <person name="Horton D.L."/>
            <person name="Alikhan N.F."/>
            <person name="Baker D."/>
            <person name="Gharbi K."/>
            <person name="Hall N."/>
            <person name="Watson M."/>
            <person name="Adriaenssens E.M."/>
            <person name="Foster-Nyarko E."/>
            <person name="Jarju S."/>
            <person name="Secka A."/>
            <person name="Antonio M."/>
            <person name="Oren A."/>
            <person name="Chaudhuri R.R."/>
            <person name="La Ragione R."/>
            <person name="Hildebrand F."/>
            <person name="Pallen M.J."/>
        </authorList>
    </citation>
    <scope>NUCLEOTIDE SEQUENCE</scope>
    <source>
        <strain evidence="9">5790</strain>
    </source>
</reference>
<dbReference type="GO" id="GO:0005737">
    <property type="term" value="C:cytoplasm"/>
    <property type="evidence" value="ECO:0007669"/>
    <property type="project" value="UniProtKB-SubCell"/>
</dbReference>
<evidence type="ECO:0000256" key="2">
    <source>
        <dbReference type="ARBA" id="ARBA00008107"/>
    </source>
</evidence>
<dbReference type="InterPro" id="IPR028366">
    <property type="entry name" value="PhoU"/>
</dbReference>
<dbReference type="FunFam" id="1.20.58.220:FF:000004">
    <property type="entry name" value="Phosphate-specific transport system accessory protein PhoU"/>
    <property type="match status" value="1"/>
</dbReference>
<dbReference type="InterPro" id="IPR026022">
    <property type="entry name" value="PhoU_dom"/>
</dbReference>
<evidence type="ECO:0000259" key="8">
    <source>
        <dbReference type="Pfam" id="PF01895"/>
    </source>
</evidence>
<dbReference type="PANTHER" id="PTHR42930:SF3">
    <property type="entry name" value="PHOSPHATE-SPECIFIC TRANSPORT SYSTEM ACCESSORY PROTEIN PHOU"/>
    <property type="match status" value="1"/>
</dbReference>
<organism evidence="9 10">
    <name type="scientific">Candidatus Monoglobus merdigallinarum</name>
    <dbReference type="NCBI Taxonomy" id="2838698"/>
    <lineage>
        <taxon>Bacteria</taxon>
        <taxon>Bacillati</taxon>
        <taxon>Bacillota</taxon>
        <taxon>Clostridia</taxon>
        <taxon>Monoglobales</taxon>
        <taxon>Monoglobaceae</taxon>
        <taxon>Monoglobus</taxon>
    </lineage>
</organism>